<keyword evidence="1" id="KW-0812">Transmembrane</keyword>
<organism evidence="2 3">
    <name type="scientific">Antricoccus suffuscus</name>
    <dbReference type="NCBI Taxonomy" id="1629062"/>
    <lineage>
        <taxon>Bacteria</taxon>
        <taxon>Bacillati</taxon>
        <taxon>Actinomycetota</taxon>
        <taxon>Actinomycetes</taxon>
        <taxon>Geodermatophilales</taxon>
        <taxon>Antricoccaceae</taxon>
        <taxon>Antricoccus</taxon>
    </lineage>
</organism>
<dbReference type="EMBL" id="PVUE01000023">
    <property type="protein sequence ID" value="PRZ34823.1"/>
    <property type="molecule type" value="Genomic_DNA"/>
</dbReference>
<evidence type="ECO:0000313" key="2">
    <source>
        <dbReference type="EMBL" id="PRZ34823.1"/>
    </source>
</evidence>
<evidence type="ECO:0000313" key="3">
    <source>
        <dbReference type="Proteomes" id="UP000237752"/>
    </source>
</evidence>
<keyword evidence="1" id="KW-0472">Membrane</keyword>
<evidence type="ECO:0000256" key="1">
    <source>
        <dbReference type="SAM" id="Phobius"/>
    </source>
</evidence>
<sequence length="56" mass="5873">MSFEDSGEVSPLAILALIGLVMAAVVWLVRGVMRGRPAAIIIFALIAVPAVQIAVR</sequence>
<proteinExistence type="predicted"/>
<dbReference type="AlphaFoldDB" id="A0A2T0ZEQ3"/>
<dbReference type="RefSeq" id="WP_170111175.1">
    <property type="nucleotide sequence ID" value="NZ_PVUE01000023.1"/>
</dbReference>
<gene>
    <name evidence="2" type="ORF">CLV47_12355</name>
</gene>
<reference evidence="2 3" key="1">
    <citation type="submission" date="2018-03" db="EMBL/GenBank/DDBJ databases">
        <title>Genomic Encyclopedia of Archaeal and Bacterial Type Strains, Phase II (KMG-II): from individual species to whole genera.</title>
        <authorList>
            <person name="Goeker M."/>
        </authorList>
    </citation>
    <scope>NUCLEOTIDE SEQUENCE [LARGE SCALE GENOMIC DNA]</scope>
    <source>
        <strain evidence="2 3">DSM 100065</strain>
    </source>
</reference>
<name>A0A2T0ZEQ3_9ACTN</name>
<comment type="caution">
    <text evidence="2">The sequence shown here is derived from an EMBL/GenBank/DDBJ whole genome shotgun (WGS) entry which is preliminary data.</text>
</comment>
<feature type="transmembrane region" description="Helical" evidence="1">
    <location>
        <begin position="12"/>
        <end position="29"/>
    </location>
</feature>
<keyword evidence="3" id="KW-1185">Reference proteome</keyword>
<keyword evidence="1" id="KW-1133">Transmembrane helix</keyword>
<feature type="transmembrane region" description="Helical" evidence="1">
    <location>
        <begin position="38"/>
        <end position="55"/>
    </location>
</feature>
<dbReference type="Proteomes" id="UP000237752">
    <property type="component" value="Unassembled WGS sequence"/>
</dbReference>
<accession>A0A2T0ZEQ3</accession>
<protein>
    <submittedName>
        <fullName evidence="2">Uncharacterized protein</fullName>
    </submittedName>
</protein>